<dbReference type="InterPro" id="IPR018497">
    <property type="entry name" value="Peptidase_M13_C"/>
</dbReference>
<feature type="region of interest" description="Disordered" evidence="8">
    <location>
        <begin position="150"/>
        <end position="169"/>
    </location>
</feature>
<sequence length="878" mass="99044">MAAPLLVPAAQSVPAPPPLIVVSMEDSDDILQEEEESVNDALLPNKTTSLIVAATPAAASSSTAQTNVVVVSSTDDGCANAVNSLSSNTSSGRRNWWNRCFTPSDPCGAVVYQNGPSKKSKKKSSQVRMVNHQNNYVSVVLSENDPAAAVTTNNDRCPSPSQQQKEQQQPQQPRRRICWWFLLLLLLITVACLAFVAVSLVSLLRNSGQAASLLLAMNQSADPCQDFFQFACGTWNKKHLIPEDRSSISTFEVLFDQLQIILKDLLQEETVPEDNETTIKAKLFYNSCMNTSHIRSTGDMILRQTLQSLGGWPVLDVGWSTGQGANVASVENLLGRLRGELNQGVMIEQWVGPDDKNSSVNIIQIDQMQLGLPGRDYYLKTSSARDVKAYHRYMTEVAVLLGADKRYASDEMKKVLLFETLLANITIPEADRHDTGAIYDQMTLTELELRVPEIRWREYLNAFLPDLMVGDSEAIVSYAMSYFKELGKLLMRTERRVVQNYALWRLIMELVPHLSEDYLEKRAEFRRVLTGVLSERNRWNQCIDYTNKKLGMAVGAMFIRDNFNQESKEVALEMIHTLREAFIDTLDEIEWMDEETRQVAREKALAMNERIGYPEMLTQPDLLAEEYASLNFTDSHFQNILNIKRYEAEYNLNKLRQPVSKDKWSTEPAVVNAFYNPNMNDIVFPAGILQPLFYSSQFPKSLNYGGIGVVIGHEITHGFDDKGRQFDKDGNLKQWWNNATIQAFRQRTQCIIDQYSNYELDDVGLPINGRMTQGENIADNGGLKQAYRAYRKWVGRHGEEPLLPGLNLSHDQLFFLNYAQIWCGTMRPEDALSKIRSSVHSPGPIRVLGPLSNSPEFAKAYSCPLGSPMNPHKKCSVW</sequence>
<evidence type="ECO:0000256" key="7">
    <source>
        <dbReference type="ARBA" id="ARBA00023049"/>
    </source>
</evidence>
<feature type="transmembrane region" description="Helical" evidence="9">
    <location>
        <begin position="177"/>
        <end position="204"/>
    </location>
</feature>
<proteinExistence type="inferred from homology"/>
<dbReference type="Pfam" id="PF01431">
    <property type="entry name" value="Peptidase_M13"/>
    <property type="match status" value="1"/>
</dbReference>
<reference evidence="12" key="1">
    <citation type="submission" date="2021-11" db="EMBL/GenBank/DDBJ databases">
        <authorList>
            <person name="Schell T."/>
        </authorList>
    </citation>
    <scope>NUCLEOTIDE SEQUENCE</scope>
    <source>
        <strain evidence="12">M5</strain>
    </source>
</reference>
<gene>
    <name evidence="12" type="ORF">DGAL_LOCUS16953</name>
</gene>
<keyword evidence="13" id="KW-1185">Reference proteome</keyword>
<keyword evidence="9" id="KW-1133">Transmembrane helix</keyword>
<protein>
    <submittedName>
        <fullName evidence="12">Uncharacterized protein</fullName>
    </submittedName>
</protein>
<dbReference type="InterPro" id="IPR008753">
    <property type="entry name" value="Peptidase_M13_N"/>
</dbReference>
<comment type="cofactor">
    <cofactor evidence="1">
        <name>Zn(2+)</name>
        <dbReference type="ChEBI" id="CHEBI:29105"/>
    </cofactor>
</comment>
<keyword evidence="7" id="KW-0482">Metalloprotease</keyword>
<comment type="similarity">
    <text evidence="2">Belongs to the peptidase M13 family.</text>
</comment>
<evidence type="ECO:0000256" key="8">
    <source>
        <dbReference type="SAM" id="MobiDB-lite"/>
    </source>
</evidence>
<comment type="caution">
    <text evidence="12">The sequence shown here is derived from an EMBL/GenBank/DDBJ whole genome shotgun (WGS) entry which is preliminary data.</text>
</comment>
<dbReference type="Gene3D" id="3.40.390.10">
    <property type="entry name" value="Collagenase (Catalytic Domain)"/>
    <property type="match status" value="1"/>
</dbReference>
<dbReference type="GO" id="GO:0016485">
    <property type="term" value="P:protein processing"/>
    <property type="evidence" value="ECO:0007669"/>
    <property type="project" value="TreeGrafter"/>
</dbReference>
<organism evidence="12 13">
    <name type="scientific">Daphnia galeata</name>
    <dbReference type="NCBI Taxonomy" id="27404"/>
    <lineage>
        <taxon>Eukaryota</taxon>
        <taxon>Metazoa</taxon>
        <taxon>Ecdysozoa</taxon>
        <taxon>Arthropoda</taxon>
        <taxon>Crustacea</taxon>
        <taxon>Branchiopoda</taxon>
        <taxon>Diplostraca</taxon>
        <taxon>Cladocera</taxon>
        <taxon>Anomopoda</taxon>
        <taxon>Daphniidae</taxon>
        <taxon>Daphnia</taxon>
    </lineage>
</organism>
<feature type="compositionally biased region" description="Low complexity" evidence="8">
    <location>
        <begin position="158"/>
        <end position="169"/>
    </location>
</feature>
<dbReference type="InterPro" id="IPR024079">
    <property type="entry name" value="MetalloPept_cat_dom_sf"/>
</dbReference>
<evidence type="ECO:0000256" key="2">
    <source>
        <dbReference type="ARBA" id="ARBA00007357"/>
    </source>
</evidence>
<evidence type="ECO:0000256" key="4">
    <source>
        <dbReference type="ARBA" id="ARBA00022723"/>
    </source>
</evidence>
<dbReference type="PRINTS" id="PR00786">
    <property type="entry name" value="NEPRILYSIN"/>
</dbReference>
<dbReference type="AlphaFoldDB" id="A0A8J2S1Y6"/>
<dbReference type="GO" id="GO:0046872">
    <property type="term" value="F:metal ion binding"/>
    <property type="evidence" value="ECO:0007669"/>
    <property type="project" value="UniProtKB-KW"/>
</dbReference>
<keyword evidence="9" id="KW-0472">Membrane</keyword>
<feature type="domain" description="Peptidase M13 N-terminal" evidence="11">
    <location>
        <begin position="223"/>
        <end position="614"/>
    </location>
</feature>
<evidence type="ECO:0000259" key="10">
    <source>
        <dbReference type="Pfam" id="PF01431"/>
    </source>
</evidence>
<evidence type="ECO:0000259" key="11">
    <source>
        <dbReference type="Pfam" id="PF05649"/>
    </source>
</evidence>
<evidence type="ECO:0000313" key="13">
    <source>
        <dbReference type="Proteomes" id="UP000789390"/>
    </source>
</evidence>
<keyword evidence="9" id="KW-0812">Transmembrane</keyword>
<dbReference type="InterPro" id="IPR000718">
    <property type="entry name" value="Peptidase_M13"/>
</dbReference>
<evidence type="ECO:0000256" key="6">
    <source>
        <dbReference type="ARBA" id="ARBA00022833"/>
    </source>
</evidence>
<keyword evidence="5" id="KW-0378">Hydrolase</keyword>
<accession>A0A8J2S1Y6</accession>
<dbReference type="SUPFAM" id="SSF55486">
    <property type="entry name" value="Metalloproteases ('zincins'), catalytic domain"/>
    <property type="match status" value="1"/>
</dbReference>
<dbReference type="Gene3D" id="1.10.1380.10">
    <property type="entry name" value="Neutral endopeptidase , domain2"/>
    <property type="match status" value="1"/>
</dbReference>
<dbReference type="InterPro" id="IPR042089">
    <property type="entry name" value="Peptidase_M13_dom_2"/>
</dbReference>
<name>A0A8J2S1Y6_9CRUS</name>
<dbReference type="Proteomes" id="UP000789390">
    <property type="component" value="Unassembled WGS sequence"/>
</dbReference>
<dbReference type="CDD" id="cd08662">
    <property type="entry name" value="M13"/>
    <property type="match status" value="1"/>
</dbReference>
<dbReference type="GO" id="GO:0005886">
    <property type="term" value="C:plasma membrane"/>
    <property type="evidence" value="ECO:0007669"/>
    <property type="project" value="TreeGrafter"/>
</dbReference>
<evidence type="ECO:0000256" key="3">
    <source>
        <dbReference type="ARBA" id="ARBA00022670"/>
    </source>
</evidence>
<dbReference type="PANTHER" id="PTHR11733">
    <property type="entry name" value="ZINC METALLOPROTEASE FAMILY M13 NEPRILYSIN-RELATED"/>
    <property type="match status" value="1"/>
</dbReference>
<keyword evidence="4" id="KW-0479">Metal-binding</keyword>
<feature type="domain" description="Peptidase M13 C-terminal" evidence="10">
    <location>
        <begin position="672"/>
        <end position="877"/>
    </location>
</feature>
<dbReference type="EMBL" id="CAKKLH010000336">
    <property type="protein sequence ID" value="CAH0113151.1"/>
    <property type="molecule type" value="Genomic_DNA"/>
</dbReference>
<dbReference type="Pfam" id="PF05649">
    <property type="entry name" value="Peptidase_M13_N"/>
    <property type="match status" value="1"/>
</dbReference>
<evidence type="ECO:0000313" key="12">
    <source>
        <dbReference type="EMBL" id="CAH0113151.1"/>
    </source>
</evidence>
<dbReference type="OrthoDB" id="6475849at2759"/>
<dbReference type="PROSITE" id="PS51885">
    <property type="entry name" value="NEPRILYSIN"/>
    <property type="match status" value="1"/>
</dbReference>
<keyword evidence="3" id="KW-0645">Protease</keyword>
<dbReference type="GO" id="GO:0004222">
    <property type="term" value="F:metalloendopeptidase activity"/>
    <property type="evidence" value="ECO:0007669"/>
    <property type="project" value="InterPro"/>
</dbReference>
<evidence type="ECO:0000256" key="1">
    <source>
        <dbReference type="ARBA" id="ARBA00001947"/>
    </source>
</evidence>
<evidence type="ECO:0000256" key="5">
    <source>
        <dbReference type="ARBA" id="ARBA00022801"/>
    </source>
</evidence>
<evidence type="ECO:0000256" key="9">
    <source>
        <dbReference type="SAM" id="Phobius"/>
    </source>
</evidence>
<keyword evidence="6" id="KW-0862">Zinc</keyword>
<dbReference type="PANTHER" id="PTHR11733:SF241">
    <property type="entry name" value="GH26575P-RELATED"/>
    <property type="match status" value="1"/>
</dbReference>